<dbReference type="PANTHER" id="PTHR10434">
    <property type="entry name" value="1-ACYL-SN-GLYCEROL-3-PHOSPHATE ACYLTRANSFERASE"/>
    <property type="match status" value="1"/>
</dbReference>
<dbReference type="SUPFAM" id="SSF69593">
    <property type="entry name" value="Glycerol-3-phosphate (1)-acyltransferase"/>
    <property type="match status" value="1"/>
</dbReference>
<organism evidence="4 6">
    <name type="scientific">Janibacter melonis</name>
    <dbReference type="NCBI Taxonomy" id="262209"/>
    <lineage>
        <taxon>Bacteria</taxon>
        <taxon>Bacillati</taxon>
        <taxon>Actinomycetota</taxon>
        <taxon>Actinomycetes</taxon>
        <taxon>Micrococcales</taxon>
        <taxon>Intrasporangiaceae</taxon>
        <taxon>Janibacter</taxon>
    </lineage>
</organism>
<reference evidence="4 6" key="1">
    <citation type="submission" date="2016-01" db="EMBL/GenBank/DDBJ databases">
        <title>Janibacter melonis strain CD11_4 genome sequencing and assembly.</title>
        <authorList>
            <person name="Nair G.R."/>
            <person name="Kaur G."/>
            <person name="Chander A.M."/>
            <person name="Mayilraj S."/>
        </authorList>
    </citation>
    <scope>NUCLEOTIDE SEQUENCE [LARGE SCALE GENOMIC DNA]</scope>
    <source>
        <strain evidence="4 6">CD11-4</strain>
    </source>
</reference>
<evidence type="ECO:0000256" key="1">
    <source>
        <dbReference type="ARBA" id="ARBA00022679"/>
    </source>
</evidence>
<accession>A0A176QE23</accession>
<dbReference type="EMBL" id="LQZG01000002">
    <property type="protein sequence ID" value="OAB87951.1"/>
    <property type="molecule type" value="Genomic_DNA"/>
</dbReference>
<dbReference type="GO" id="GO:0005886">
    <property type="term" value="C:plasma membrane"/>
    <property type="evidence" value="ECO:0007669"/>
    <property type="project" value="TreeGrafter"/>
</dbReference>
<keyword evidence="2 4" id="KW-0012">Acyltransferase</keyword>
<dbReference type="Proteomes" id="UP000271708">
    <property type="component" value="Chromosome"/>
</dbReference>
<evidence type="ECO:0000313" key="7">
    <source>
        <dbReference type="Proteomes" id="UP000271708"/>
    </source>
</evidence>
<dbReference type="InterPro" id="IPR002123">
    <property type="entry name" value="Plipid/glycerol_acylTrfase"/>
</dbReference>
<evidence type="ECO:0000313" key="5">
    <source>
        <dbReference type="EMBL" id="QFQ29846.2"/>
    </source>
</evidence>
<sequence length="257" mass="28750">MTPPRFSAEPTYRTIIAVGRPTFLALGYQLRYRGRHNVPRHGGAVMAVNHTSYVDFLFAGVAARKQHRFVRFMAKKSIFGHPQAGKIMRGCKHIPVDRRAGTESYRLAVEALRSGEVVGVYPEATMSRSFEIKELKKGAVRMAQEAGVPVLPTIVWGSHRIWTKDAPRRIGRTKTPIHVTIGEPLHVGPDDDVTAKTEELREIMKRLLDETIAGYPELTGDDLRFLPARLGGTAPTYEAAYSKDFSDMSRTRDEFTG</sequence>
<dbReference type="GeneID" id="59160531"/>
<keyword evidence="1 4" id="KW-0808">Transferase</keyword>
<protein>
    <submittedName>
        <fullName evidence="5">1-acyl-sn-glycerol-3-phosphate acyltransferase</fullName>
    </submittedName>
    <submittedName>
        <fullName evidence="4">Glycerol acyltransferase</fullName>
    </submittedName>
</protein>
<dbReference type="Pfam" id="PF01553">
    <property type="entry name" value="Acyltransferase"/>
    <property type="match status" value="1"/>
</dbReference>
<dbReference type="SMART" id="SM00563">
    <property type="entry name" value="PlsC"/>
    <property type="match status" value="1"/>
</dbReference>
<name>A0A176QE23_9MICO</name>
<dbReference type="STRING" id="262209.AWH69_08005"/>
<dbReference type="GO" id="GO:0006654">
    <property type="term" value="P:phosphatidic acid biosynthetic process"/>
    <property type="evidence" value="ECO:0007669"/>
    <property type="project" value="TreeGrafter"/>
</dbReference>
<feature type="domain" description="Phospholipid/glycerol acyltransferase" evidence="3">
    <location>
        <begin position="44"/>
        <end position="158"/>
    </location>
</feature>
<dbReference type="EMBL" id="CP044548">
    <property type="protein sequence ID" value="QFQ29846.2"/>
    <property type="molecule type" value="Genomic_DNA"/>
</dbReference>
<evidence type="ECO:0000313" key="4">
    <source>
        <dbReference type="EMBL" id="OAB87951.1"/>
    </source>
</evidence>
<keyword evidence="6" id="KW-1185">Reference proteome</keyword>
<dbReference type="GO" id="GO:0003841">
    <property type="term" value="F:1-acylglycerol-3-phosphate O-acyltransferase activity"/>
    <property type="evidence" value="ECO:0007669"/>
    <property type="project" value="TreeGrafter"/>
</dbReference>
<gene>
    <name evidence="4" type="ORF">AWH69_08005</name>
    <name evidence="5" type="ORF">EEW87_005115</name>
</gene>
<evidence type="ECO:0000259" key="3">
    <source>
        <dbReference type="SMART" id="SM00563"/>
    </source>
</evidence>
<dbReference type="Proteomes" id="UP000076976">
    <property type="component" value="Unassembled WGS sequence"/>
</dbReference>
<dbReference type="CDD" id="cd07989">
    <property type="entry name" value="LPLAT_AGPAT-like"/>
    <property type="match status" value="1"/>
</dbReference>
<proteinExistence type="predicted"/>
<evidence type="ECO:0000313" key="6">
    <source>
        <dbReference type="Proteomes" id="UP000076976"/>
    </source>
</evidence>
<evidence type="ECO:0000256" key="2">
    <source>
        <dbReference type="ARBA" id="ARBA00023315"/>
    </source>
</evidence>
<reference evidence="5 7" key="2">
    <citation type="submission" date="2019-09" db="EMBL/GenBank/DDBJ databases">
        <title>Complete Genome Sequence of Janibacter melonis M714 with both human health impact and industrial applications.</title>
        <authorList>
            <person name="Jin M."/>
            <person name="Zhao Q.R."/>
        </authorList>
    </citation>
    <scope>NUCLEOTIDE SEQUENCE [LARGE SCALE GENOMIC DNA]</scope>
    <source>
        <strain evidence="5 7">M714</strain>
    </source>
</reference>
<dbReference type="AlphaFoldDB" id="A0A176QE23"/>
<dbReference type="RefSeq" id="WP_068273835.1">
    <property type="nucleotide sequence ID" value="NZ_BAAAKD010000055.1"/>
</dbReference>
<accession>A0A5P8FK12</accession>
<reference evidence="5" key="3">
    <citation type="submission" date="2019-11" db="EMBL/GenBank/DDBJ databases">
        <authorList>
            <person name="Zhao Q."/>
        </authorList>
    </citation>
    <scope>NUCLEOTIDE SEQUENCE</scope>
    <source>
        <strain evidence="5">M714</strain>
    </source>
</reference>
<dbReference type="KEGG" id="jme:EEW87_005115"/>
<dbReference type="PANTHER" id="PTHR10434:SF55">
    <property type="entry name" value="POSSIBLE ACYLTRANSFERASE"/>
    <property type="match status" value="1"/>
</dbReference>